<dbReference type="GO" id="GO:0030170">
    <property type="term" value="F:pyridoxal phosphate binding"/>
    <property type="evidence" value="ECO:0007669"/>
    <property type="project" value="InterPro"/>
</dbReference>
<evidence type="ECO:0000256" key="8">
    <source>
        <dbReference type="ARBA" id="ARBA00023277"/>
    </source>
</evidence>
<evidence type="ECO:0000256" key="9">
    <source>
        <dbReference type="ARBA" id="ARBA00025174"/>
    </source>
</evidence>
<keyword evidence="8 11" id="KW-0119">Carbohydrate metabolism</keyword>
<evidence type="ECO:0000256" key="7">
    <source>
        <dbReference type="ARBA" id="ARBA00022898"/>
    </source>
</evidence>
<protein>
    <recommendedName>
        <fullName evidence="11">Alpha-1,4 glucan phosphorylase</fullName>
        <ecNumber evidence="11">2.4.1.1</ecNumber>
    </recommendedName>
</protein>
<evidence type="ECO:0000256" key="4">
    <source>
        <dbReference type="ARBA" id="ARBA00022533"/>
    </source>
</evidence>
<dbReference type="GO" id="GO:0008184">
    <property type="term" value="F:glycogen phosphorylase activity"/>
    <property type="evidence" value="ECO:0007669"/>
    <property type="project" value="InterPro"/>
</dbReference>
<evidence type="ECO:0000256" key="2">
    <source>
        <dbReference type="ARBA" id="ARBA00001933"/>
    </source>
</evidence>
<proteinExistence type="inferred from homology"/>
<dbReference type="InterPro" id="IPR035090">
    <property type="entry name" value="Pyridoxal_P_attach_site"/>
</dbReference>
<dbReference type="GO" id="GO:0005737">
    <property type="term" value="C:cytoplasm"/>
    <property type="evidence" value="ECO:0007669"/>
    <property type="project" value="TreeGrafter"/>
</dbReference>
<dbReference type="CDD" id="cd04300">
    <property type="entry name" value="GT35_Glycogen_Phosphorylase"/>
    <property type="match status" value="1"/>
</dbReference>
<evidence type="ECO:0000256" key="5">
    <source>
        <dbReference type="ARBA" id="ARBA00022676"/>
    </source>
</evidence>
<dbReference type="SUPFAM" id="SSF53756">
    <property type="entry name" value="UDP-Glycosyltransferase/glycogen phosphorylase"/>
    <property type="match status" value="1"/>
</dbReference>
<feature type="modified residue" description="N6-(pyridoxal phosphate)lysine" evidence="10">
    <location>
        <position position="644"/>
    </location>
</feature>
<dbReference type="PROSITE" id="PS00102">
    <property type="entry name" value="PHOSPHORYLASE"/>
    <property type="match status" value="1"/>
</dbReference>
<evidence type="ECO:0000313" key="12">
    <source>
        <dbReference type="EMBL" id="MDT2539226.1"/>
    </source>
</evidence>
<dbReference type="PANTHER" id="PTHR11468">
    <property type="entry name" value="GLYCOGEN PHOSPHORYLASE"/>
    <property type="match status" value="1"/>
</dbReference>
<accession>A0AAW8SYZ5</accession>
<dbReference type="AlphaFoldDB" id="A0AAW8SYZ5"/>
<keyword evidence="7 10" id="KW-0663">Pyridoxal phosphate</keyword>
<evidence type="ECO:0000256" key="3">
    <source>
        <dbReference type="ARBA" id="ARBA00006047"/>
    </source>
</evidence>
<evidence type="ECO:0000256" key="1">
    <source>
        <dbReference type="ARBA" id="ARBA00001275"/>
    </source>
</evidence>
<dbReference type="EMBL" id="JARPXM010000015">
    <property type="protein sequence ID" value="MDT2539226.1"/>
    <property type="molecule type" value="Genomic_DNA"/>
</dbReference>
<comment type="caution">
    <text evidence="12">The sequence shown here is derived from an EMBL/GenBank/DDBJ whole genome shotgun (WGS) entry which is preliminary data.</text>
</comment>
<dbReference type="Gene3D" id="3.40.50.2000">
    <property type="entry name" value="Glycogen Phosphorylase B"/>
    <property type="match status" value="2"/>
</dbReference>
<gene>
    <name evidence="12" type="ORF">P7D78_13905</name>
</gene>
<dbReference type="GO" id="GO:0005980">
    <property type="term" value="P:glycogen catabolic process"/>
    <property type="evidence" value="ECO:0007669"/>
    <property type="project" value="TreeGrafter"/>
</dbReference>
<comment type="similarity">
    <text evidence="3 11">Belongs to the glycogen phosphorylase family.</text>
</comment>
<keyword evidence="5 11" id="KW-0328">Glycosyltransferase</keyword>
<keyword evidence="6 11" id="KW-0808">Transferase</keyword>
<organism evidence="12 13">
    <name type="scientific">Enterococcus raffinosus</name>
    <dbReference type="NCBI Taxonomy" id="71452"/>
    <lineage>
        <taxon>Bacteria</taxon>
        <taxon>Bacillati</taxon>
        <taxon>Bacillota</taxon>
        <taxon>Bacilli</taxon>
        <taxon>Lactobacillales</taxon>
        <taxon>Enterococcaceae</taxon>
        <taxon>Enterococcus</taxon>
    </lineage>
</organism>
<evidence type="ECO:0000313" key="13">
    <source>
        <dbReference type="Proteomes" id="UP001249240"/>
    </source>
</evidence>
<dbReference type="Pfam" id="PF00343">
    <property type="entry name" value="Phosphorylase"/>
    <property type="match status" value="1"/>
</dbReference>
<dbReference type="Proteomes" id="UP001249240">
    <property type="component" value="Unassembled WGS sequence"/>
</dbReference>
<dbReference type="EC" id="2.4.1.1" evidence="11"/>
<evidence type="ECO:0000256" key="10">
    <source>
        <dbReference type="PIRSR" id="PIRSR000460-1"/>
    </source>
</evidence>
<comment type="catalytic activity">
    <reaction evidence="1 11">
        <text>[(1-&gt;4)-alpha-D-glucosyl](n) + phosphate = [(1-&gt;4)-alpha-D-glucosyl](n-1) + alpha-D-glucose 1-phosphate</text>
        <dbReference type="Rhea" id="RHEA:41732"/>
        <dbReference type="Rhea" id="RHEA-COMP:9584"/>
        <dbReference type="Rhea" id="RHEA-COMP:9586"/>
        <dbReference type="ChEBI" id="CHEBI:15444"/>
        <dbReference type="ChEBI" id="CHEBI:43474"/>
        <dbReference type="ChEBI" id="CHEBI:58601"/>
        <dbReference type="EC" id="2.4.1.1"/>
    </reaction>
</comment>
<comment type="cofactor">
    <cofactor evidence="2 11">
        <name>pyridoxal 5'-phosphate</name>
        <dbReference type="ChEBI" id="CHEBI:597326"/>
    </cofactor>
</comment>
<dbReference type="FunFam" id="3.40.50.2000:FF:000003">
    <property type="entry name" value="Alpha-1,4 glucan phosphorylase"/>
    <property type="match status" value="1"/>
</dbReference>
<reference evidence="12" key="1">
    <citation type="submission" date="2023-03" db="EMBL/GenBank/DDBJ databases">
        <authorList>
            <person name="Shen W."/>
            <person name="Cai J."/>
        </authorList>
    </citation>
    <scope>NUCLEOTIDE SEQUENCE</scope>
    <source>
        <strain evidence="12">B646-2</strain>
    </source>
</reference>
<sequence>MNKTEFKESFSRRLAEKFAMGVADASLDELYQTLGSLMTSAYSQNWQQTWKDYREADQKQAYYFSIEFLPGKMLKSNLLNMGWLDMVTEGLAELNIDLEDLAEVEPDMALGNGGLGRLASCFMDSIASMGLPGNGNGIRYEYGLFKQRFVDNYQVELPDEWLHKGNLWEVRKESKAVDVRIGGDVYMSHDEYGNLVPNYQGGMMLRAVPYDTGMLGYQNGIVNTMRLWSVEISPEEEDRYRSIKDRRAVEDLTSVLYPDDSSEAGRRLRLSQEYFFVSAGVQSILRYYKQLKKPMDEINQYIAIHINDTHPAMCVAEFMRLLVDEEKMGWERAWNLTQEVMSYTNHTIMAEALEKWSIDMMKSVCPRIYQIIEEIDRRFVEEMTGVHDFDLIQRTRIIQCGQVHMAHLAIIGSHSTNGVAKLHSDLLKSVVLHDFYRLYPARFNNKTNGIAMRRWTQLANPSLSKVLDETIGNTWRKQPSDLRLLLNYEEDDQVLDKLAAAKLENKQRLADYIQKHCGVEVNPHAIFDVQIKRLHAYKRQLLNLLHIIKLYLELKENPELPIEPRVFIFGAKAAPSYHYAKSIIKVINETASLINQDTTIKDKLKVIFLENYNVSLAERIIPAADVSEQISLASKEASGTSNMKLMLNGAVTIATLDGANVEIRDAVGDENIAIFGLTESEVYQYYENKNYSSADIYRENAQVHKVVKTLIDGTIPNIFAEGQEIFDSLIKYNDEFFVLRDFEDYCLAQETVNQAYQDKRRWRQISLRNIANAGRFSSDNTVQRYADDIWQIEPVFAYEDDRGVTQHDSYLL</sequence>
<dbReference type="NCBIfam" id="TIGR02093">
    <property type="entry name" value="P_ylase"/>
    <property type="match status" value="1"/>
</dbReference>
<comment type="function">
    <text evidence="11">Allosteric enzyme that catalyzes the rate-limiting step in glycogen catabolism, the phosphorolytic cleavage of glycogen to produce glucose-1-phosphate, and plays a central role in maintaining cellular and organismal glucose homeostasis.</text>
</comment>
<keyword evidence="4" id="KW-0021">Allosteric enzyme</keyword>
<evidence type="ECO:0000256" key="6">
    <source>
        <dbReference type="ARBA" id="ARBA00022679"/>
    </source>
</evidence>
<dbReference type="InterPro" id="IPR011833">
    <property type="entry name" value="Glycg_phsphrylas"/>
</dbReference>
<evidence type="ECO:0000256" key="11">
    <source>
        <dbReference type="RuleBase" id="RU000587"/>
    </source>
</evidence>
<dbReference type="InterPro" id="IPR000811">
    <property type="entry name" value="Glyco_trans_35"/>
</dbReference>
<dbReference type="RefSeq" id="WP_028021100.1">
    <property type="nucleotide sequence ID" value="NZ_CABLCA010000013.1"/>
</dbReference>
<dbReference type="PANTHER" id="PTHR11468:SF3">
    <property type="entry name" value="GLYCOGEN PHOSPHORYLASE, LIVER FORM"/>
    <property type="match status" value="1"/>
</dbReference>
<name>A0AAW8SYZ5_9ENTE</name>
<dbReference type="PIRSF" id="PIRSF000460">
    <property type="entry name" value="Pprylas_GlgP"/>
    <property type="match status" value="1"/>
</dbReference>
<comment type="function">
    <text evidence="9">Phosphorylase is an important allosteric enzyme in carbohydrate metabolism. Enzymes from different sources differ in their regulatory mechanisms and in their natural substrates. However, all known phosphorylases share catalytic and structural properties.</text>
</comment>